<name>A0A067EPJ3_CITSI</name>
<gene>
    <name evidence="1" type="ORF">CISIN_1g0430192mg</name>
</gene>
<protein>
    <submittedName>
        <fullName evidence="1">Uncharacterized protein</fullName>
    </submittedName>
</protein>
<evidence type="ECO:0000313" key="1">
    <source>
        <dbReference type="EMBL" id="KDO57104.1"/>
    </source>
</evidence>
<organism evidence="1 2">
    <name type="scientific">Citrus sinensis</name>
    <name type="common">Sweet orange</name>
    <name type="synonym">Citrus aurantium var. sinensis</name>
    <dbReference type="NCBI Taxonomy" id="2711"/>
    <lineage>
        <taxon>Eukaryota</taxon>
        <taxon>Viridiplantae</taxon>
        <taxon>Streptophyta</taxon>
        <taxon>Embryophyta</taxon>
        <taxon>Tracheophyta</taxon>
        <taxon>Spermatophyta</taxon>
        <taxon>Magnoliopsida</taxon>
        <taxon>eudicotyledons</taxon>
        <taxon>Gunneridae</taxon>
        <taxon>Pentapetalae</taxon>
        <taxon>rosids</taxon>
        <taxon>malvids</taxon>
        <taxon>Sapindales</taxon>
        <taxon>Rutaceae</taxon>
        <taxon>Aurantioideae</taxon>
        <taxon>Citrus</taxon>
    </lineage>
</organism>
<sequence>HVILNISVSITHLFLCLNHHIVCIPVVVVVD</sequence>
<reference evidence="1 2" key="1">
    <citation type="submission" date="2014-04" db="EMBL/GenBank/DDBJ databases">
        <authorList>
            <consortium name="International Citrus Genome Consortium"/>
            <person name="Gmitter F."/>
            <person name="Chen C."/>
            <person name="Farmerie W."/>
            <person name="Harkins T."/>
            <person name="Desany B."/>
            <person name="Mohiuddin M."/>
            <person name="Kodira C."/>
            <person name="Borodovsky M."/>
            <person name="Lomsadze A."/>
            <person name="Burns P."/>
            <person name="Jenkins J."/>
            <person name="Prochnik S."/>
            <person name="Shu S."/>
            <person name="Chapman J."/>
            <person name="Pitluck S."/>
            <person name="Schmutz J."/>
            <person name="Rokhsar D."/>
        </authorList>
    </citation>
    <scope>NUCLEOTIDE SEQUENCE</scope>
</reference>
<dbReference type="AlphaFoldDB" id="A0A067EPJ3"/>
<proteinExistence type="predicted"/>
<dbReference type="EMBL" id="KK784966">
    <property type="protein sequence ID" value="KDO57104.1"/>
    <property type="molecule type" value="Genomic_DNA"/>
</dbReference>
<evidence type="ECO:0000313" key="2">
    <source>
        <dbReference type="Proteomes" id="UP000027120"/>
    </source>
</evidence>
<keyword evidence="2" id="KW-1185">Reference proteome</keyword>
<dbReference type="Proteomes" id="UP000027120">
    <property type="component" value="Unassembled WGS sequence"/>
</dbReference>
<feature type="non-terminal residue" evidence="1">
    <location>
        <position position="1"/>
    </location>
</feature>
<accession>A0A067EPJ3</accession>